<accession>A0A226DQ94</accession>
<keyword evidence="5" id="KW-0539">Nucleus</keyword>
<gene>
    <name evidence="6" type="ORF">Fcan01_18030</name>
</gene>
<keyword evidence="2" id="KW-0479">Metal-binding</keyword>
<organism evidence="6 7">
    <name type="scientific">Folsomia candida</name>
    <name type="common">Springtail</name>
    <dbReference type="NCBI Taxonomy" id="158441"/>
    <lineage>
        <taxon>Eukaryota</taxon>
        <taxon>Metazoa</taxon>
        <taxon>Ecdysozoa</taxon>
        <taxon>Arthropoda</taxon>
        <taxon>Hexapoda</taxon>
        <taxon>Collembola</taxon>
        <taxon>Entomobryomorpha</taxon>
        <taxon>Isotomoidea</taxon>
        <taxon>Isotomidae</taxon>
        <taxon>Proisotominae</taxon>
        <taxon>Folsomia</taxon>
    </lineage>
</organism>
<proteinExistence type="predicted"/>
<comment type="caution">
    <text evidence="6">The sequence shown here is derived from an EMBL/GenBank/DDBJ whole genome shotgun (WGS) entry which is preliminary data.</text>
</comment>
<evidence type="ECO:0000256" key="2">
    <source>
        <dbReference type="ARBA" id="ARBA00022723"/>
    </source>
</evidence>
<evidence type="ECO:0000256" key="3">
    <source>
        <dbReference type="ARBA" id="ARBA00022771"/>
    </source>
</evidence>
<dbReference type="OrthoDB" id="1607513at2759"/>
<evidence type="ECO:0000256" key="5">
    <source>
        <dbReference type="ARBA" id="ARBA00023242"/>
    </source>
</evidence>
<dbReference type="GO" id="GO:0005634">
    <property type="term" value="C:nucleus"/>
    <property type="evidence" value="ECO:0007669"/>
    <property type="project" value="UniProtKB-SubCell"/>
</dbReference>
<dbReference type="EMBL" id="LNIX01000013">
    <property type="protein sequence ID" value="OXA47250.1"/>
    <property type="molecule type" value="Genomic_DNA"/>
</dbReference>
<name>A0A226DQ94_FOLCA</name>
<evidence type="ECO:0000256" key="4">
    <source>
        <dbReference type="ARBA" id="ARBA00022833"/>
    </source>
</evidence>
<keyword evidence="7" id="KW-1185">Reference proteome</keyword>
<dbReference type="PANTHER" id="PTHR46481">
    <property type="entry name" value="ZINC FINGER BED DOMAIN-CONTAINING PROTEIN 4"/>
    <property type="match status" value="1"/>
</dbReference>
<evidence type="ECO:0000313" key="6">
    <source>
        <dbReference type="EMBL" id="OXA47250.1"/>
    </source>
</evidence>
<evidence type="ECO:0000256" key="1">
    <source>
        <dbReference type="ARBA" id="ARBA00004123"/>
    </source>
</evidence>
<reference evidence="6 7" key="1">
    <citation type="submission" date="2015-12" db="EMBL/GenBank/DDBJ databases">
        <title>The genome of Folsomia candida.</title>
        <authorList>
            <person name="Faddeeva A."/>
            <person name="Derks M.F."/>
            <person name="Anvar Y."/>
            <person name="Smit S."/>
            <person name="Van Straalen N."/>
            <person name="Roelofs D."/>
        </authorList>
    </citation>
    <scope>NUCLEOTIDE SEQUENCE [LARGE SCALE GENOMIC DNA]</scope>
    <source>
        <strain evidence="6 7">VU population</strain>
        <tissue evidence="6">Whole body</tissue>
    </source>
</reference>
<keyword evidence="4" id="KW-0862">Zinc</keyword>
<dbReference type="Proteomes" id="UP000198287">
    <property type="component" value="Unassembled WGS sequence"/>
</dbReference>
<dbReference type="InterPro" id="IPR052035">
    <property type="entry name" value="ZnF_BED_domain_contain"/>
</dbReference>
<comment type="subcellular location">
    <subcellularLocation>
        <location evidence="1">Nucleus</location>
    </subcellularLocation>
</comment>
<evidence type="ECO:0000313" key="7">
    <source>
        <dbReference type="Proteomes" id="UP000198287"/>
    </source>
</evidence>
<dbReference type="GO" id="GO:0008270">
    <property type="term" value="F:zinc ion binding"/>
    <property type="evidence" value="ECO:0007669"/>
    <property type="project" value="UniProtKB-KW"/>
</dbReference>
<sequence length="411" mass="46870">MGVKVQFIHGWRMHQLVIGFQHFPESHTGDNIKRCLQSILEKYGITNDKVGTVTADNASNVLAAFKIAKIDVDNNEDLIYEDELEISDNEEYGDSDLEDFDNTAEETVLQVDMTTERNGCLLQLAIKDAFSECEFASQLLRKVNQVVNYFHRSNFWVNIPPVEPATPRKGKVPGNFTDDDVITLKTIMELLEPFAELTDKFQGDGVTSSLVILGTIHALKCAKEVKIDEDLEPELIKNLWDFKNALCESFITRFSHDMESDEPIINKATGKPRRIVTYNVMRNKNFILAALLDPRIKSVPFNNTSMHEIEFAKYLPTATEAIAYLREAVTSLKPNPICDELVELDNAASSEEEPLIKKKRSMFDLVVVPQTEFEHTIDEVDDYFKTPLLKETDSPLYFWERNEDKYPSLSV</sequence>
<protein>
    <submittedName>
        <fullName evidence="6">Zinc finger BED domain-containing protein RICESLEEPER 1</fullName>
    </submittedName>
</protein>
<keyword evidence="3" id="KW-0863">Zinc-finger</keyword>
<dbReference type="AlphaFoldDB" id="A0A226DQ94"/>
<dbReference type="InterPro" id="IPR012337">
    <property type="entry name" value="RNaseH-like_sf"/>
</dbReference>
<dbReference type="PANTHER" id="PTHR46481:SF10">
    <property type="entry name" value="ZINC FINGER BED DOMAIN-CONTAINING PROTEIN 39"/>
    <property type="match status" value="1"/>
</dbReference>
<dbReference type="SUPFAM" id="SSF53098">
    <property type="entry name" value="Ribonuclease H-like"/>
    <property type="match status" value="1"/>
</dbReference>